<dbReference type="PROSITE" id="PS50056">
    <property type="entry name" value="TYR_PHOSPHATASE_2"/>
    <property type="match status" value="1"/>
</dbReference>
<feature type="domain" description="Tyrosine-protein phosphatase" evidence="6">
    <location>
        <begin position="535"/>
        <end position="682"/>
    </location>
</feature>
<feature type="region of interest" description="Disordered" evidence="5">
    <location>
        <begin position="1"/>
        <end position="56"/>
    </location>
</feature>
<dbReference type="EMBL" id="JAAECE010000003">
    <property type="protein sequence ID" value="KAF1803265.1"/>
    <property type="molecule type" value="Genomic_DNA"/>
</dbReference>
<evidence type="ECO:0000256" key="3">
    <source>
        <dbReference type="ARBA" id="ARBA00022801"/>
    </source>
</evidence>
<dbReference type="Gene3D" id="3.90.190.10">
    <property type="entry name" value="Protein tyrosine phosphatase superfamily"/>
    <property type="match status" value="1"/>
</dbReference>
<dbReference type="SMART" id="SM00450">
    <property type="entry name" value="RHOD"/>
    <property type="match status" value="1"/>
</dbReference>
<dbReference type="PROSITE" id="PS50206">
    <property type="entry name" value="RHODANESE_3"/>
    <property type="match status" value="1"/>
</dbReference>
<dbReference type="EC" id="3.1.3.48" evidence="2"/>
<evidence type="ECO:0000259" key="6">
    <source>
        <dbReference type="PROSITE" id="PS50054"/>
    </source>
</evidence>
<dbReference type="InterPro" id="IPR029021">
    <property type="entry name" value="Prot-tyrosine_phosphatase-like"/>
</dbReference>
<evidence type="ECO:0000256" key="2">
    <source>
        <dbReference type="ARBA" id="ARBA00013064"/>
    </source>
</evidence>
<dbReference type="Pfam" id="PF00581">
    <property type="entry name" value="Rhodanese"/>
    <property type="match status" value="1"/>
</dbReference>
<feature type="region of interest" description="Disordered" evidence="5">
    <location>
        <begin position="393"/>
        <end position="420"/>
    </location>
</feature>
<sequence length="719" mass="81189">MLFDRYRKKPNSPNDKKKSSLANSILKRFPINLTSSKKLKKQDENPNVINQPRPSVSLPNITTIELHADSPIIAPKAPLESAHPFPPQITPSAPHKEIASMARQRKRHSAEQRKRRHHLVSMQDVHRHSFTFGHFPSSKSNKLTMAELSLTAAQLAKLDKLVGLQDNTEALLAQLGTTQPPLLVPHRSISHQHLQIPLQQPHQKLNRTHSESHAKTREREADPIEPDELIELLTAEQQGQGPLVTLIDVRNIMEYQKCRIRGSLNVNLPSLLIKRYQRGTVSNFNLENFITTPEGRDMYLSKKHQASSPKFSTILEQKAVEAEQKKKSKPVWVVYDCEMSEDDQTSQAWTLLNVLERLIGADKKSPGKVYYLCGGFQSFLQYQEWLESSQWQQSSLPPNIPSTNSAGTTTTTTSTTKQSNIPRRSISYTIGESKTDLHKRTSLFSLDTQAARVNNANALARRAKRRSHQQAQDTTSLQHHAAIHTATSSTTNGAHLNTSMVAPSSNNPLLNRVAEDDEVMTADCSPRTESDFGFVISEIIPGFLFVGPEIETPEQADQLIEERHIKRVLNMAEECQDQGLGQRSVHYHKIAARDTLEMKNIELVMMEAVQFIEEAKKNHEPIYVHCKAGKSRSITAILAYLVTSERWTLKRAYRHVIKARPNMSPNIGFISELMKMEAQVHGRVSSFLESDWQSTSLPSPEYANELFQLEKAWQTAAQV</sequence>
<evidence type="ECO:0000256" key="1">
    <source>
        <dbReference type="ARBA" id="ARBA00008601"/>
    </source>
</evidence>
<evidence type="ECO:0000259" key="8">
    <source>
        <dbReference type="PROSITE" id="PS50206"/>
    </source>
</evidence>
<comment type="similarity">
    <text evidence="1">Belongs to the protein-tyrosine phosphatase family. Non-receptor class dual specificity subfamily.</text>
</comment>
<dbReference type="InterPro" id="IPR000387">
    <property type="entry name" value="Tyr_Pase_dom"/>
</dbReference>
<keyword evidence="4" id="KW-0904">Protein phosphatase</keyword>
<comment type="caution">
    <text evidence="9">The sequence shown here is derived from an EMBL/GenBank/DDBJ whole genome shotgun (WGS) entry which is preliminary data.</text>
</comment>
<feature type="compositionally biased region" description="Polar residues" evidence="5">
    <location>
        <begin position="45"/>
        <end position="56"/>
    </location>
</feature>
<dbReference type="GO" id="GO:0005737">
    <property type="term" value="C:cytoplasm"/>
    <property type="evidence" value="ECO:0007669"/>
    <property type="project" value="TreeGrafter"/>
</dbReference>
<proteinExistence type="inferred from homology"/>
<dbReference type="CDD" id="cd14498">
    <property type="entry name" value="DSP"/>
    <property type="match status" value="1"/>
</dbReference>
<organism evidence="9 10">
    <name type="scientific">Mucor circinelloides f. lusitanicus</name>
    <name type="common">Mucor racemosus var. lusitanicus</name>
    <dbReference type="NCBI Taxonomy" id="29924"/>
    <lineage>
        <taxon>Eukaryota</taxon>
        <taxon>Fungi</taxon>
        <taxon>Fungi incertae sedis</taxon>
        <taxon>Mucoromycota</taxon>
        <taxon>Mucoromycotina</taxon>
        <taxon>Mucoromycetes</taxon>
        <taxon>Mucorales</taxon>
        <taxon>Mucorineae</taxon>
        <taxon>Mucoraceae</taxon>
        <taxon>Mucor</taxon>
    </lineage>
</organism>
<evidence type="ECO:0000259" key="7">
    <source>
        <dbReference type="PROSITE" id="PS50056"/>
    </source>
</evidence>
<dbReference type="SMART" id="SM00195">
    <property type="entry name" value="DSPc"/>
    <property type="match status" value="1"/>
</dbReference>
<dbReference type="AlphaFoldDB" id="A0A8H4BJL5"/>
<feature type="compositionally biased region" description="Basic and acidic residues" evidence="5">
    <location>
        <begin position="208"/>
        <end position="222"/>
    </location>
</feature>
<dbReference type="PROSITE" id="PS50054">
    <property type="entry name" value="TYR_PHOSPHATASE_DUAL"/>
    <property type="match status" value="1"/>
</dbReference>
<dbReference type="PANTHER" id="PTHR10159:SF530">
    <property type="entry name" value="DUAL SPECIFICITY PROTEIN PHOSPHATASE DDB_G0271350-RELATED"/>
    <property type="match status" value="1"/>
</dbReference>
<evidence type="ECO:0000256" key="5">
    <source>
        <dbReference type="SAM" id="MobiDB-lite"/>
    </source>
</evidence>
<reference evidence="9 10" key="1">
    <citation type="submission" date="2019-09" db="EMBL/GenBank/DDBJ databases">
        <authorList>
            <consortium name="DOE Joint Genome Institute"/>
            <person name="Mondo S.J."/>
            <person name="Navarro-Mendoza M.I."/>
            <person name="Perez-Arques C."/>
            <person name="Panchal S."/>
            <person name="Nicolas F.E."/>
            <person name="Ganguly P."/>
            <person name="Pangilinan J."/>
            <person name="Grigoriev I."/>
            <person name="Heitman J."/>
            <person name="Sanya K."/>
            <person name="Garre V."/>
        </authorList>
    </citation>
    <scope>NUCLEOTIDE SEQUENCE [LARGE SCALE GENOMIC DNA]</scope>
    <source>
        <strain evidence="9 10">MU402</strain>
    </source>
</reference>
<feature type="region of interest" description="Disordered" evidence="5">
    <location>
        <begin position="201"/>
        <end position="222"/>
    </location>
</feature>
<dbReference type="Pfam" id="PF00782">
    <property type="entry name" value="DSPc"/>
    <property type="match status" value="1"/>
</dbReference>
<dbReference type="InterPro" id="IPR000340">
    <property type="entry name" value="Dual-sp_phosphatase_cat-dom"/>
</dbReference>
<evidence type="ECO:0000313" key="10">
    <source>
        <dbReference type="Proteomes" id="UP000469890"/>
    </source>
</evidence>
<dbReference type="InterPro" id="IPR001763">
    <property type="entry name" value="Rhodanese-like_dom"/>
</dbReference>
<feature type="domain" description="Tyrosine specific protein phosphatases" evidence="7">
    <location>
        <begin position="603"/>
        <end position="663"/>
    </location>
</feature>
<dbReference type="PANTHER" id="PTHR10159">
    <property type="entry name" value="DUAL SPECIFICITY PROTEIN PHOSPHATASE"/>
    <property type="match status" value="1"/>
</dbReference>
<dbReference type="InterPro" id="IPR020422">
    <property type="entry name" value="TYR_PHOSPHATASE_DUAL_dom"/>
</dbReference>
<dbReference type="Gene3D" id="3.40.250.10">
    <property type="entry name" value="Rhodanese-like domain"/>
    <property type="match status" value="1"/>
</dbReference>
<keyword evidence="3" id="KW-0378">Hydrolase</keyword>
<dbReference type="GO" id="GO:0043409">
    <property type="term" value="P:negative regulation of MAPK cascade"/>
    <property type="evidence" value="ECO:0007669"/>
    <property type="project" value="TreeGrafter"/>
</dbReference>
<dbReference type="SUPFAM" id="SSF52821">
    <property type="entry name" value="Rhodanese/Cell cycle control phosphatase"/>
    <property type="match status" value="1"/>
</dbReference>
<evidence type="ECO:0000256" key="4">
    <source>
        <dbReference type="ARBA" id="ARBA00022912"/>
    </source>
</evidence>
<feature type="compositionally biased region" description="Low complexity" evidence="5">
    <location>
        <begin position="393"/>
        <end position="416"/>
    </location>
</feature>
<dbReference type="Proteomes" id="UP000469890">
    <property type="component" value="Unassembled WGS sequence"/>
</dbReference>
<evidence type="ECO:0000313" key="9">
    <source>
        <dbReference type="EMBL" id="KAF1803265.1"/>
    </source>
</evidence>
<feature type="domain" description="Rhodanese" evidence="8">
    <location>
        <begin position="240"/>
        <end position="388"/>
    </location>
</feature>
<dbReference type="SUPFAM" id="SSF52799">
    <property type="entry name" value="(Phosphotyrosine protein) phosphatases II"/>
    <property type="match status" value="1"/>
</dbReference>
<dbReference type="InterPro" id="IPR036873">
    <property type="entry name" value="Rhodanese-like_dom_sf"/>
</dbReference>
<gene>
    <name evidence="9" type="ORF">FB192DRAFT_1075782</name>
</gene>
<accession>A0A8H4BJL5</accession>
<feature type="compositionally biased region" description="Basic residues" evidence="5">
    <location>
        <begin position="1"/>
        <end position="10"/>
    </location>
</feature>
<protein>
    <recommendedName>
        <fullName evidence="2">protein-tyrosine-phosphatase</fullName>
        <ecNumber evidence="2">3.1.3.48</ecNumber>
    </recommendedName>
</protein>
<dbReference type="GO" id="GO:0004725">
    <property type="term" value="F:protein tyrosine phosphatase activity"/>
    <property type="evidence" value="ECO:0007669"/>
    <property type="project" value="UniProtKB-EC"/>
</dbReference>
<name>A0A8H4BJL5_MUCCL</name>